<evidence type="ECO:0000313" key="1">
    <source>
        <dbReference type="EMBL" id="KOS47442.1"/>
    </source>
</evidence>
<proteinExistence type="predicted"/>
<keyword evidence="2" id="KW-1185">Reference proteome</keyword>
<accession>A0A0M9WJN1</accession>
<gene>
    <name evidence="1" type="ORF">ACN38_g1585</name>
</gene>
<dbReference type="AlphaFoldDB" id="A0A0M9WJN1"/>
<organism evidence="1 2">
    <name type="scientific">Penicillium nordicum</name>
    <dbReference type="NCBI Taxonomy" id="229535"/>
    <lineage>
        <taxon>Eukaryota</taxon>
        <taxon>Fungi</taxon>
        <taxon>Dikarya</taxon>
        <taxon>Ascomycota</taxon>
        <taxon>Pezizomycotina</taxon>
        <taxon>Eurotiomycetes</taxon>
        <taxon>Eurotiomycetidae</taxon>
        <taxon>Eurotiales</taxon>
        <taxon>Aspergillaceae</taxon>
        <taxon>Penicillium</taxon>
    </lineage>
</organism>
<name>A0A0M9WJN1_9EURO</name>
<comment type="caution">
    <text evidence="1">The sequence shown here is derived from an EMBL/GenBank/DDBJ whole genome shotgun (WGS) entry which is preliminary data.</text>
</comment>
<sequence>MVMAIKIGRGAELGLKNQNSIYLIGVQIIQVRYWGRCDDIIFLPDSPAPLRPLYPPPPIAFVPPFPRSKHRETQYSVLLGLV</sequence>
<dbReference type="EMBL" id="LHQQ01000016">
    <property type="protein sequence ID" value="KOS47442.1"/>
    <property type="molecule type" value="Genomic_DNA"/>
</dbReference>
<dbReference type="Proteomes" id="UP000037696">
    <property type="component" value="Unassembled WGS sequence"/>
</dbReference>
<protein>
    <submittedName>
        <fullName evidence="1">Uncharacterized protein</fullName>
    </submittedName>
</protein>
<reference evidence="1 2" key="1">
    <citation type="submission" date="2015-08" db="EMBL/GenBank/DDBJ databases">
        <title>Genome sequencing of Penicillium nordicum.</title>
        <authorList>
            <person name="Nguyen H.D."/>
            <person name="Seifert K.A."/>
        </authorList>
    </citation>
    <scope>NUCLEOTIDE SEQUENCE [LARGE SCALE GENOMIC DNA]</scope>
    <source>
        <strain evidence="1 2">DAOMC 185683</strain>
    </source>
</reference>
<evidence type="ECO:0000313" key="2">
    <source>
        <dbReference type="Proteomes" id="UP000037696"/>
    </source>
</evidence>